<dbReference type="Pfam" id="PF01276">
    <property type="entry name" value="OKR_DC_1"/>
    <property type="match status" value="1"/>
</dbReference>
<evidence type="ECO:0000259" key="6">
    <source>
        <dbReference type="Pfam" id="PF01276"/>
    </source>
</evidence>
<dbReference type="InterPro" id="IPR008286">
    <property type="entry name" value="Prn/Lys/Arg_de-COase_C"/>
</dbReference>
<dbReference type="InterPro" id="IPR015421">
    <property type="entry name" value="PyrdxlP-dep_Trfase_major"/>
</dbReference>
<evidence type="ECO:0000313" key="9">
    <source>
        <dbReference type="Proteomes" id="UP000253314"/>
    </source>
</evidence>
<dbReference type="CDD" id="cd00615">
    <property type="entry name" value="Orn_deC_like"/>
    <property type="match status" value="1"/>
</dbReference>
<feature type="domain" description="Orn/Lys/Arg decarboxylases family 1 pyridoxal-P attachment site" evidence="6">
    <location>
        <begin position="7"/>
        <end position="304"/>
    </location>
</feature>
<protein>
    <submittedName>
        <fullName evidence="8">Arginine decarboxylase</fullName>
    </submittedName>
</protein>
<dbReference type="RefSeq" id="WP_113808128.1">
    <property type="nucleotide sequence ID" value="NZ_QOCW01000032.1"/>
</dbReference>
<evidence type="ECO:0000313" key="8">
    <source>
        <dbReference type="EMBL" id="RBW67618.1"/>
    </source>
</evidence>
<dbReference type="InterPro" id="IPR052357">
    <property type="entry name" value="Orn_Lys_Arg_decarboxylase-I"/>
</dbReference>
<dbReference type="Proteomes" id="UP000253314">
    <property type="component" value="Unassembled WGS sequence"/>
</dbReference>
<dbReference type="GO" id="GO:0016831">
    <property type="term" value="F:carboxy-lyase activity"/>
    <property type="evidence" value="ECO:0007669"/>
    <property type="project" value="UniProtKB-KW"/>
</dbReference>
<keyword evidence="9" id="KW-1185">Reference proteome</keyword>
<keyword evidence="5" id="KW-0456">Lyase</keyword>
<comment type="cofactor">
    <cofactor evidence="1">
        <name>pyridoxal 5'-phosphate</name>
        <dbReference type="ChEBI" id="CHEBI:597326"/>
    </cofactor>
</comment>
<dbReference type="InterPro" id="IPR036633">
    <property type="entry name" value="Prn/Lys/Arg_de-COase_C_sf"/>
</dbReference>
<dbReference type="AlphaFoldDB" id="A0A366XQ21"/>
<sequence>MNQEEAPLYNALQDWKKQRVTSFHVPGHKNGTIFPRFAAKEFQQLLKIDATELTGLDDLHNPTGAIDKAQQLASQYYNVQATFFLVNGSTVGNLAMILGSCNEGDIVLVQRNAHKSIFHGLELANVNPVFLSPFIDEQAQVAVGLTKEALEKALKAYPSTKAIILSNPNYYGMTVDLTDIIQLAHASHIPVLVDEAHGAHFGYGSPFPISASLKGADVVVQSAHKTLPSMTMGSFLHFNSKIINEDKIASYLHMLQSSSPSYPIMASLDLARYYLSQLDEQQVKKIIMQINHFREELNEIDSIRVLPASSHYELDPLKVTIQTNGALNGFQIQERLEKEGIYTELADPLNVLFVFPLAEIRGLKQITAKIKQALFYQKQADYSKKRQSKTFKWHTDYSELVVTYKEMKHYHRIKVPFSEAIGCIAAEAVIPYPPGIPYLIAGEKITKEQIEELMRMIQEGVRLQGGEHVKQQKIYVYEHKGE</sequence>
<reference evidence="8 9" key="1">
    <citation type="submission" date="2018-07" db="EMBL/GenBank/DDBJ databases">
        <title>Lottiidibacillus patelloidae gen. nov., sp. nov., isolated from the intestinal tract of a marine limpet and the reclassification of B. taeanensis BH030017T, B. algicola KMM 3737T and B. hwajinpoensis SW-72T as genus Lottiidibacillus.</title>
        <authorList>
            <person name="Liu R."/>
            <person name="Huang Z."/>
        </authorList>
    </citation>
    <scope>NUCLEOTIDE SEQUENCE [LARGE SCALE GENOMIC DNA]</scope>
    <source>
        <strain evidence="8 9">BH030017</strain>
    </source>
</reference>
<gene>
    <name evidence="8" type="ORF">DS031_20855</name>
</gene>
<evidence type="ECO:0000256" key="1">
    <source>
        <dbReference type="ARBA" id="ARBA00001933"/>
    </source>
</evidence>
<evidence type="ECO:0000256" key="3">
    <source>
        <dbReference type="ARBA" id="ARBA00022793"/>
    </source>
</evidence>
<name>A0A366XQ21_9BACI</name>
<dbReference type="Gene3D" id="3.90.105.10">
    <property type="entry name" value="Molybdopterin biosynthesis moea protein, domain 2"/>
    <property type="match status" value="1"/>
</dbReference>
<dbReference type="OrthoDB" id="9815233at2"/>
<accession>A0A366XQ21</accession>
<evidence type="ECO:0000256" key="2">
    <source>
        <dbReference type="ARBA" id="ARBA00010671"/>
    </source>
</evidence>
<proteinExistence type="inferred from homology"/>
<keyword evidence="3" id="KW-0210">Decarboxylase</keyword>
<organism evidence="8 9">
    <name type="scientific">Bacillus taeanensis</name>
    <dbReference type="NCBI Taxonomy" id="273032"/>
    <lineage>
        <taxon>Bacteria</taxon>
        <taxon>Bacillati</taxon>
        <taxon>Bacillota</taxon>
        <taxon>Bacilli</taxon>
        <taxon>Bacillales</taxon>
        <taxon>Bacillaceae</taxon>
        <taxon>Bacillus</taxon>
    </lineage>
</organism>
<dbReference type="SUPFAM" id="SSF55904">
    <property type="entry name" value="Ornithine decarboxylase C-terminal domain"/>
    <property type="match status" value="1"/>
</dbReference>
<dbReference type="InterPro" id="IPR015424">
    <property type="entry name" value="PyrdxlP-dep_Trfase"/>
</dbReference>
<dbReference type="EMBL" id="QOCW01000032">
    <property type="protein sequence ID" value="RBW67618.1"/>
    <property type="molecule type" value="Genomic_DNA"/>
</dbReference>
<dbReference type="Pfam" id="PF03711">
    <property type="entry name" value="OKR_DC_1_C"/>
    <property type="match status" value="1"/>
</dbReference>
<dbReference type="PANTHER" id="PTHR43277:SF3">
    <property type="entry name" value="DECARBOXYLASE, PUTATIVE-RELATED"/>
    <property type="match status" value="1"/>
</dbReference>
<dbReference type="Gene3D" id="3.40.640.10">
    <property type="entry name" value="Type I PLP-dependent aspartate aminotransferase-like (Major domain)"/>
    <property type="match status" value="1"/>
</dbReference>
<comment type="similarity">
    <text evidence="2">Belongs to the Orn/Lys/Arg decarboxylase class-I family.</text>
</comment>
<dbReference type="InterPro" id="IPR000310">
    <property type="entry name" value="Orn/Lys/Arg_deCO2ase_major_dom"/>
</dbReference>
<evidence type="ECO:0000256" key="4">
    <source>
        <dbReference type="ARBA" id="ARBA00022898"/>
    </source>
</evidence>
<dbReference type="SUPFAM" id="SSF53383">
    <property type="entry name" value="PLP-dependent transferases"/>
    <property type="match status" value="1"/>
</dbReference>
<evidence type="ECO:0000259" key="7">
    <source>
        <dbReference type="Pfam" id="PF03711"/>
    </source>
</evidence>
<dbReference type="PANTHER" id="PTHR43277">
    <property type="entry name" value="ARGININE DECARBOXYLASE"/>
    <property type="match status" value="1"/>
</dbReference>
<feature type="domain" description="Orn/Lys/Arg decarboxylase C-terminal" evidence="7">
    <location>
        <begin position="362"/>
        <end position="460"/>
    </location>
</feature>
<comment type="caution">
    <text evidence="8">The sequence shown here is derived from an EMBL/GenBank/DDBJ whole genome shotgun (WGS) entry which is preliminary data.</text>
</comment>
<keyword evidence="4" id="KW-0663">Pyridoxal phosphate</keyword>
<evidence type="ECO:0000256" key="5">
    <source>
        <dbReference type="ARBA" id="ARBA00023239"/>
    </source>
</evidence>